<protein>
    <recommendedName>
        <fullName evidence="3">VWFA domain-containing protein</fullName>
    </recommendedName>
</protein>
<gene>
    <name evidence="2" type="ORF">S01H1_64294</name>
</gene>
<comment type="caution">
    <text evidence="2">The sequence shown here is derived from an EMBL/GenBank/DDBJ whole genome shotgun (WGS) entry which is preliminary data.</text>
</comment>
<evidence type="ECO:0000256" key="1">
    <source>
        <dbReference type="SAM" id="MobiDB-lite"/>
    </source>
</evidence>
<dbReference type="EMBL" id="BARS01042370">
    <property type="protein sequence ID" value="GAG41358.1"/>
    <property type="molecule type" value="Genomic_DNA"/>
</dbReference>
<name>X0XXN0_9ZZZZ</name>
<accession>X0XXN0</accession>
<reference evidence="2" key="1">
    <citation type="journal article" date="2014" name="Front. Microbiol.">
        <title>High frequency of phylogenetically diverse reductive dehalogenase-homologous genes in deep subseafloor sedimentary metagenomes.</title>
        <authorList>
            <person name="Kawai M."/>
            <person name="Futagami T."/>
            <person name="Toyoda A."/>
            <person name="Takaki Y."/>
            <person name="Nishi S."/>
            <person name="Hori S."/>
            <person name="Arai W."/>
            <person name="Tsubouchi T."/>
            <person name="Morono Y."/>
            <person name="Uchiyama I."/>
            <person name="Ito T."/>
            <person name="Fujiyama A."/>
            <person name="Inagaki F."/>
            <person name="Takami H."/>
        </authorList>
    </citation>
    <scope>NUCLEOTIDE SEQUENCE</scope>
    <source>
        <strain evidence="2">Expedition CK06-06</strain>
    </source>
</reference>
<organism evidence="2">
    <name type="scientific">marine sediment metagenome</name>
    <dbReference type="NCBI Taxonomy" id="412755"/>
    <lineage>
        <taxon>unclassified sequences</taxon>
        <taxon>metagenomes</taxon>
        <taxon>ecological metagenomes</taxon>
    </lineage>
</organism>
<feature type="non-terminal residue" evidence="2">
    <location>
        <position position="1"/>
    </location>
</feature>
<proteinExistence type="predicted"/>
<feature type="region of interest" description="Disordered" evidence="1">
    <location>
        <begin position="189"/>
        <end position="218"/>
    </location>
</feature>
<evidence type="ECO:0008006" key="3">
    <source>
        <dbReference type="Google" id="ProtNLM"/>
    </source>
</evidence>
<sequence>TGSESYAAVAARAVAVQTSVANGVYVDQADVYFGKRVYNHDSDDWSIAWGAEPFNAVRVVASHTNSDTTMPDGALKLVFGWAVGRDSAPLTTSSTAFVEARDLVLVCDFSGSMNDDSSLKSIDSLGLDAVEDQLDAMWDALVDADLTWPGTSIKKFSSVGYGELNSYSGEYISSNTKTKRIFKNLKLRQNNPDGTRKHPFPQSGRYQDGLPKPKPTNKQSDKLWYDYINHVKNLDGPYRNRYGYRTLIDFF</sequence>
<dbReference type="AlphaFoldDB" id="X0XXN0"/>
<evidence type="ECO:0000313" key="2">
    <source>
        <dbReference type="EMBL" id="GAG41358.1"/>
    </source>
</evidence>
<feature type="non-terminal residue" evidence="2">
    <location>
        <position position="251"/>
    </location>
</feature>